<name>A0ABQ0LPT4_MYCCL</name>
<evidence type="ECO:0000313" key="1">
    <source>
        <dbReference type="EMBL" id="GAT53129.1"/>
    </source>
</evidence>
<evidence type="ECO:0000313" key="2">
    <source>
        <dbReference type="Proteomes" id="UP000815677"/>
    </source>
</evidence>
<dbReference type="Proteomes" id="UP000815677">
    <property type="component" value="Unassembled WGS sequence"/>
</dbReference>
<sequence length="340" mass="38323">MAYTNGRPLHGDEPGLHKLTSVSFCGVSRGRRAGYRNDWGPGEDIPHWAFSHAAGCTRARLSHRRWHLRLAGAVAYSRGWCPECSSSVHFRLRIRRIALETLTRGFLLHPSPHKRFSSSSPRSSSHSKKCEIARPSLHDNPTRSCCIALSLLKKRTASDVTSPLPETRQQDCPREIASFCPSAPLSIFACWCWRMQLRAAAGLVDALPLKTARYCVRNARRFAHPSQPRRRAVPFIVLLPEQRKTASPSRTIPYTSFRPPFCLKANPFARTCPMRRYGPRALVRPVPPRWGTLALEFPTTEALCDVHPARLHRAGARLRICISRPSRRVTAYVRQRTAAG</sequence>
<keyword evidence="2" id="KW-1185">Reference proteome</keyword>
<accession>A0ABQ0LPT4</accession>
<dbReference type="EMBL" id="DF848187">
    <property type="protein sequence ID" value="GAT53129.1"/>
    <property type="molecule type" value="Genomic_DNA"/>
</dbReference>
<proteinExistence type="predicted"/>
<reference evidence="1" key="1">
    <citation type="submission" date="2014-09" db="EMBL/GenBank/DDBJ databases">
        <title>Genome sequence of the luminous mushroom Mycena chlorophos for searching fungal bioluminescence genes.</title>
        <authorList>
            <person name="Tanaka Y."/>
            <person name="Kasuga D."/>
            <person name="Oba Y."/>
            <person name="Hase S."/>
            <person name="Sato K."/>
            <person name="Oba Y."/>
            <person name="Sakakibara Y."/>
        </authorList>
    </citation>
    <scope>NUCLEOTIDE SEQUENCE</scope>
</reference>
<protein>
    <submittedName>
        <fullName evidence="1">Uncharacterized protein</fullName>
    </submittedName>
</protein>
<organism evidence="1 2">
    <name type="scientific">Mycena chlorophos</name>
    <name type="common">Agaric fungus</name>
    <name type="synonym">Agaricus chlorophos</name>
    <dbReference type="NCBI Taxonomy" id="658473"/>
    <lineage>
        <taxon>Eukaryota</taxon>
        <taxon>Fungi</taxon>
        <taxon>Dikarya</taxon>
        <taxon>Basidiomycota</taxon>
        <taxon>Agaricomycotina</taxon>
        <taxon>Agaricomycetes</taxon>
        <taxon>Agaricomycetidae</taxon>
        <taxon>Agaricales</taxon>
        <taxon>Marasmiineae</taxon>
        <taxon>Mycenaceae</taxon>
        <taxon>Mycena</taxon>
    </lineage>
</organism>
<gene>
    <name evidence="1" type="ORF">MCHLO_10122</name>
</gene>